<dbReference type="AlphaFoldDB" id="A0A284SBF3"/>
<organism evidence="2 3">
    <name type="scientific">Armillaria ostoyae</name>
    <name type="common">Armillaria root rot fungus</name>
    <dbReference type="NCBI Taxonomy" id="47428"/>
    <lineage>
        <taxon>Eukaryota</taxon>
        <taxon>Fungi</taxon>
        <taxon>Dikarya</taxon>
        <taxon>Basidiomycota</taxon>
        <taxon>Agaricomycotina</taxon>
        <taxon>Agaricomycetes</taxon>
        <taxon>Agaricomycetidae</taxon>
        <taxon>Agaricales</taxon>
        <taxon>Marasmiineae</taxon>
        <taxon>Physalacriaceae</taxon>
        <taxon>Armillaria</taxon>
    </lineage>
</organism>
<keyword evidence="3" id="KW-1185">Reference proteome</keyword>
<sequence>MDTIHEIFMKEALAMAQKALDASEVPAGCTLSRDGVIVAKASNRTKKAERRAQECYSARGAGGH</sequence>
<dbReference type="GO" id="GO:0006139">
    <property type="term" value="P:nucleobase-containing compound metabolic process"/>
    <property type="evidence" value="ECO:0007669"/>
    <property type="project" value="UniProtKB-ARBA"/>
</dbReference>
<evidence type="ECO:0000259" key="1">
    <source>
        <dbReference type="PROSITE" id="PS51747"/>
    </source>
</evidence>
<evidence type="ECO:0000313" key="2">
    <source>
        <dbReference type="EMBL" id="SJL18350.1"/>
    </source>
</evidence>
<accession>A0A284SBF3</accession>
<protein>
    <recommendedName>
        <fullName evidence="1">CMP/dCMP-type deaminase domain-containing protein</fullName>
    </recommendedName>
</protein>
<dbReference type="Gene3D" id="3.40.140.10">
    <property type="entry name" value="Cytidine Deaminase, domain 2"/>
    <property type="match status" value="1"/>
</dbReference>
<reference evidence="3" key="1">
    <citation type="journal article" date="2017" name="Nat. Ecol. Evol.">
        <title>Genome expansion and lineage-specific genetic innovations in the forest pathogenic fungi Armillaria.</title>
        <authorList>
            <person name="Sipos G."/>
            <person name="Prasanna A.N."/>
            <person name="Walter M.C."/>
            <person name="O'Connor E."/>
            <person name="Balint B."/>
            <person name="Krizsan K."/>
            <person name="Kiss B."/>
            <person name="Hess J."/>
            <person name="Varga T."/>
            <person name="Slot J."/>
            <person name="Riley R."/>
            <person name="Boka B."/>
            <person name="Rigling D."/>
            <person name="Barry K."/>
            <person name="Lee J."/>
            <person name="Mihaltcheva S."/>
            <person name="LaButti K."/>
            <person name="Lipzen A."/>
            <person name="Waldron R."/>
            <person name="Moloney N.M."/>
            <person name="Sperisen C."/>
            <person name="Kredics L."/>
            <person name="Vagvoelgyi C."/>
            <person name="Patrignani A."/>
            <person name="Fitzpatrick D."/>
            <person name="Nagy I."/>
            <person name="Doyle S."/>
            <person name="Anderson J.B."/>
            <person name="Grigoriev I.V."/>
            <person name="Gueldener U."/>
            <person name="Muensterkoetter M."/>
            <person name="Nagy L.G."/>
        </authorList>
    </citation>
    <scope>NUCLEOTIDE SEQUENCE [LARGE SCALE GENOMIC DNA]</scope>
    <source>
        <strain evidence="3">C18/9</strain>
    </source>
</reference>
<evidence type="ECO:0000313" key="3">
    <source>
        <dbReference type="Proteomes" id="UP000219338"/>
    </source>
</evidence>
<dbReference type="InterPro" id="IPR002125">
    <property type="entry name" value="CMP_dCMP_dom"/>
</dbReference>
<dbReference type="EMBL" id="FUEG01000058">
    <property type="protein sequence ID" value="SJL18350.1"/>
    <property type="molecule type" value="Genomic_DNA"/>
</dbReference>
<dbReference type="SUPFAM" id="SSF53927">
    <property type="entry name" value="Cytidine deaminase-like"/>
    <property type="match status" value="1"/>
</dbReference>
<proteinExistence type="predicted"/>
<dbReference type="STRING" id="47428.A0A284SBF3"/>
<name>A0A284SBF3_ARMOS</name>
<dbReference type="PROSITE" id="PS51747">
    <property type="entry name" value="CYT_DCMP_DEAMINASES_2"/>
    <property type="match status" value="1"/>
</dbReference>
<dbReference type="GO" id="GO:0003824">
    <property type="term" value="F:catalytic activity"/>
    <property type="evidence" value="ECO:0007669"/>
    <property type="project" value="InterPro"/>
</dbReference>
<dbReference type="Proteomes" id="UP000219338">
    <property type="component" value="Unassembled WGS sequence"/>
</dbReference>
<feature type="domain" description="CMP/dCMP-type deaminase" evidence="1">
    <location>
        <begin position="3"/>
        <end position="64"/>
    </location>
</feature>
<gene>
    <name evidence="2" type="ORF">ARMOST_21937</name>
</gene>
<dbReference type="OrthoDB" id="1701769at2759"/>
<dbReference type="InterPro" id="IPR016193">
    <property type="entry name" value="Cytidine_deaminase-like"/>
</dbReference>